<feature type="compositionally biased region" description="Basic and acidic residues" evidence="8">
    <location>
        <begin position="76"/>
        <end position="85"/>
    </location>
</feature>
<feature type="domain" description="Nse4/EID protein Nse3/MAGE-binding" evidence="10">
    <location>
        <begin position="145"/>
        <end position="208"/>
    </location>
</feature>
<accession>A1CAJ2</accession>
<dbReference type="OMA" id="FMGINRT"/>
<keyword evidence="6 7" id="KW-0539">Nucleus</keyword>
<feature type="region of interest" description="Disordered" evidence="8">
    <location>
        <begin position="255"/>
        <end position="285"/>
    </location>
</feature>
<evidence type="ECO:0000259" key="9">
    <source>
        <dbReference type="Pfam" id="PF08743"/>
    </source>
</evidence>
<keyword evidence="12" id="KW-1185">Reference proteome</keyword>
<dbReference type="STRING" id="344612.A1CAJ2"/>
<feature type="compositionally biased region" description="Basic and acidic residues" evidence="8">
    <location>
        <begin position="276"/>
        <end position="285"/>
    </location>
</feature>
<dbReference type="Proteomes" id="UP000006701">
    <property type="component" value="Unassembled WGS sequence"/>
</dbReference>
<evidence type="ECO:0000256" key="6">
    <source>
        <dbReference type="ARBA" id="ARBA00023242"/>
    </source>
</evidence>
<sequence>MAGIAHGGSSSRSVSPGSYSDKENHQNARAQKRAQTQTQTQTQTMASSGANAKRQRLGHRASNIQGNQSQAPLSQRLEEDKKFYDPDQDENERRRIRKELRELTRELHDCRNEFMQAGNNGIRETIEKANEIFQNVKQTSDATIDSRLLVTAADLGHKKTAQLVLGDASAGIDVDEFVSKCISFMRRGPSDPETSFTSTQRRRPRRSQADADDSDEEQGDAMNWDWLGRAACLRHNTRPSVSGFLLGPLSVQKRTRQITQRRARERIDPSQAVRPQELEEKDLDRQETSNLTAMCTNINRLLAETAAKGQDTVDRILSGMEEEPTEELVQEVMAKYHVADDGGVPLFQFCINPRSFGQSVENLFYVSFLVRDGTVGISTDSRKLPTLHPSKPYVMREAQKKGVQKHQAIFSLDFDTWHQLVDVYDIKESIIPHRREEASESTGSGWYN</sequence>
<keyword evidence="3 7" id="KW-0227">DNA damage</keyword>
<dbReference type="InterPro" id="IPR029225">
    <property type="entry name" value="Nse4_Nse3-bd"/>
</dbReference>
<dbReference type="EMBL" id="DS027049">
    <property type="protein sequence ID" value="EAW12760.1"/>
    <property type="molecule type" value="Genomic_DNA"/>
</dbReference>
<evidence type="ECO:0000256" key="2">
    <source>
        <dbReference type="ARBA" id="ARBA00008997"/>
    </source>
</evidence>
<dbReference type="GO" id="GO:0006281">
    <property type="term" value="P:DNA repair"/>
    <property type="evidence" value="ECO:0007669"/>
    <property type="project" value="UniProtKB-UniRule"/>
</dbReference>
<evidence type="ECO:0000256" key="4">
    <source>
        <dbReference type="ARBA" id="ARBA00023172"/>
    </source>
</evidence>
<keyword evidence="4 7" id="KW-0233">DNA recombination</keyword>
<dbReference type="GO" id="GO:0006310">
    <property type="term" value="P:DNA recombination"/>
    <property type="evidence" value="ECO:0007669"/>
    <property type="project" value="UniProtKB-UniRule"/>
</dbReference>
<evidence type="ECO:0000256" key="1">
    <source>
        <dbReference type="ARBA" id="ARBA00004123"/>
    </source>
</evidence>
<keyword evidence="5 7" id="KW-0234">DNA repair</keyword>
<feature type="compositionally biased region" description="Low complexity" evidence="8">
    <location>
        <begin position="35"/>
        <end position="44"/>
    </location>
</feature>
<dbReference type="OrthoDB" id="361242at2759"/>
<dbReference type="PANTHER" id="PTHR16140:SF0">
    <property type="entry name" value="NON-STRUCTURAL MAINTENANCE OF CHROMOSOMES ELEMENT 4"/>
    <property type="match status" value="1"/>
</dbReference>
<feature type="compositionally biased region" description="Low complexity" evidence="8">
    <location>
        <begin position="7"/>
        <end position="19"/>
    </location>
</feature>
<evidence type="ECO:0000256" key="8">
    <source>
        <dbReference type="SAM" id="MobiDB-lite"/>
    </source>
</evidence>
<dbReference type="HOGENOM" id="CLU_041037_4_0_1"/>
<dbReference type="eggNOG" id="KOG2866">
    <property type="taxonomic scope" value="Eukaryota"/>
</dbReference>
<dbReference type="InterPro" id="IPR014854">
    <property type="entry name" value="Nse4_C"/>
</dbReference>
<dbReference type="VEuPathDB" id="FungiDB:ACLA_011870"/>
<dbReference type="GO" id="GO:0030915">
    <property type="term" value="C:Smc5-Smc6 complex"/>
    <property type="evidence" value="ECO:0007669"/>
    <property type="project" value="UniProtKB-UniRule"/>
</dbReference>
<feature type="region of interest" description="Disordered" evidence="8">
    <location>
        <begin position="1"/>
        <end position="94"/>
    </location>
</feature>
<dbReference type="AlphaFoldDB" id="A1CAJ2"/>
<organism evidence="11 12">
    <name type="scientific">Aspergillus clavatus (strain ATCC 1007 / CBS 513.65 / DSM 816 / NCTC 3887 / NRRL 1 / QM 1276 / 107)</name>
    <dbReference type="NCBI Taxonomy" id="344612"/>
    <lineage>
        <taxon>Eukaryota</taxon>
        <taxon>Fungi</taxon>
        <taxon>Dikarya</taxon>
        <taxon>Ascomycota</taxon>
        <taxon>Pezizomycotina</taxon>
        <taxon>Eurotiomycetes</taxon>
        <taxon>Eurotiomycetidae</taxon>
        <taxon>Eurotiales</taxon>
        <taxon>Aspergillaceae</taxon>
        <taxon>Aspergillus</taxon>
        <taxon>Aspergillus subgen. Fumigati</taxon>
    </lineage>
</organism>
<comment type="function">
    <text evidence="7">Component of the SMC5-SMC6 complex, that promotes sister chromatid alignment after DNA damage and facilitates double-stranded DNA breaks (DSBs) repair via homologous recombination between sister chromatids.</text>
</comment>
<comment type="subcellular location">
    <subcellularLocation>
        <location evidence="1 7">Nucleus</location>
    </subcellularLocation>
</comment>
<gene>
    <name evidence="11" type="ORF">ACLA_011870</name>
</gene>
<comment type="subunit">
    <text evidence="7">Component of the SMC5-SMC6 complex.</text>
</comment>
<dbReference type="RefSeq" id="XP_001274186.1">
    <property type="nucleotide sequence ID" value="XM_001274185.1"/>
</dbReference>
<dbReference type="GO" id="GO:0005634">
    <property type="term" value="C:nucleus"/>
    <property type="evidence" value="ECO:0007669"/>
    <property type="project" value="UniProtKB-SubCell"/>
</dbReference>
<comment type="similarity">
    <text evidence="2 7">Belongs to the NSE4 family.</text>
</comment>
<evidence type="ECO:0000313" key="12">
    <source>
        <dbReference type="Proteomes" id="UP000006701"/>
    </source>
</evidence>
<reference evidence="11 12" key="1">
    <citation type="journal article" date="2008" name="PLoS Genet.">
        <title>Genomic islands in the pathogenic filamentous fungus Aspergillus fumigatus.</title>
        <authorList>
            <person name="Fedorova N.D."/>
            <person name="Khaldi N."/>
            <person name="Joardar V.S."/>
            <person name="Maiti R."/>
            <person name="Amedeo P."/>
            <person name="Anderson M.J."/>
            <person name="Crabtree J."/>
            <person name="Silva J.C."/>
            <person name="Badger J.H."/>
            <person name="Albarraq A."/>
            <person name="Angiuoli S."/>
            <person name="Bussey H."/>
            <person name="Bowyer P."/>
            <person name="Cotty P.J."/>
            <person name="Dyer P.S."/>
            <person name="Egan A."/>
            <person name="Galens K."/>
            <person name="Fraser-Liggett C.M."/>
            <person name="Haas B.J."/>
            <person name="Inman J.M."/>
            <person name="Kent R."/>
            <person name="Lemieux S."/>
            <person name="Malavazi I."/>
            <person name="Orvis J."/>
            <person name="Roemer T."/>
            <person name="Ronning C.M."/>
            <person name="Sundaram J.P."/>
            <person name="Sutton G."/>
            <person name="Turner G."/>
            <person name="Venter J.C."/>
            <person name="White O.R."/>
            <person name="Whitty B.R."/>
            <person name="Youngman P."/>
            <person name="Wolfe K.H."/>
            <person name="Goldman G.H."/>
            <person name="Wortman J.R."/>
            <person name="Jiang B."/>
            <person name="Denning D.W."/>
            <person name="Nierman W.C."/>
        </authorList>
    </citation>
    <scope>NUCLEOTIDE SEQUENCE [LARGE SCALE GENOMIC DNA]</scope>
    <source>
        <strain evidence="12">ATCC 1007 / CBS 513.65 / DSM 816 / NCTC 3887 / NRRL 1</strain>
    </source>
</reference>
<dbReference type="PANTHER" id="PTHR16140">
    <property type="entry name" value="NON-STRUCTURAL MAINTENANCE OF CHROMOSOMES ELEMENT 4"/>
    <property type="match status" value="1"/>
</dbReference>
<feature type="domain" description="Non-structural maintenance of chromosome element 4 C-terminal" evidence="9">
    <location>
        <begin position="344"/>
        <end position="431"/>
    </location>
</feature>
<evidence type="ECO:0000313" key="11">
    <source>
        <dbReference type="EMBL" id="EAW12760.1"/>
    </source>
</evidence>
<evidence type="ECO:0000259" key="10">
    <source>
        <dbReference type="Pfam" id="PF15412"/>
    </source>
</evidence>
<dbReference type="Pfam" id="PF08743">
    <property type="entry name" value="Nse4_C"/>
    <property type="match status" value="1"/>
</dbReference>
<proteinExistence type="inferred from homology"/>
<feature type="compositionally biased region" description="Basic residues" evidence="8">
    <location>
        <begin position="255"/>
        <end position="264"/>
    </location>
</feature>
<name>A1CAJ2_ASPCL</name>
<evidence type="ECO:0000256" key="5">
    <source>
        <dbReference type="ARBA" id="ARBA00023204"/>
    </source>
</evidence>
<dbReference type="InterPro" id="IPR027786">
    <property type="entry name" value="Nse4/EID"/>
</dbReference>
<feature type="compositionally biased region" description="Acidic residues" evidence="8">
    <location>
        <begin position="210"/>
        <end position="219"/>
    </location>
</feature>
<protein>
    <recommendedName>
        <fullName evidence="7">Non-structural maintenance of chromosomes element 4</fullName>
    </recommendedName>
</protein>
<evidence type="ECO:0000256" key="3">
    <source>
        <dbReference type="ARBA" id="ARBA00022763"/>
    </source>
</evidence>
<evidence type="ECO:0000256" key="7">
    <source>
        <dbReference type="RuleBase" id="RU365071"/>
    </source>
</evidence>
<feature type="region of interest" description="Disordered" evidence="8">
    <location>
        <begin position="188"/>
        <end position="219"/>
    </location>
</feature>
<feature type="compositionally biased region" description="Polar residues" evidence="8">
    <location>
        <begin position="62"/>
        <end position="73"/>
    </location>
</feature>
<dbReference type="KEGG" id="act:ACLA_011870"/>
<dbReference type="Pfam" id="PF15412">
    <property type="entry name" value="Nse4-Nse3_bdg"/>
    <property type="match status" value="1"/>
</dbReference>
<dbReference type="GeneID" id="4706530"/>